<reference evidence="2 3" key="1">
    <citation type="submission" date="2017-02" db="EMBL/GenBank/DDBJ databases">
        <title>Whole genome sequencing of Metallibacterium scheffleri DSM 24874 (T).</title>
        <authorList>
            <person name="Kumar S."/>
            <person name="Patil P."/>
            <person name="Patil P.B."/>
        </authorList>
    </citation>
    <scope>NUCLEOTIDE SEQUENCE [LARGE SCALE GENOMIC DNA]</scope>
    <source>
        <strain evidence="2 3">DSM 24874</strain>
    </source>
</reference>
<comment type="caution">
    <text evidence="2">The sequence shown here is derived from an EMBL/GenBank/DDBJ whole genome shotgun (WGS) entry which is preliminary data.</text>
</comment>
<dbReference type="EMBL" id="MWQO01000039">
    <property type="protein sequence ID" value="THD09403.1"/>
    <property type="molecule type" value="Genomic_DNA"/>
</dbReference>
<sequence>MLLESAGMPKSKNPKITLEAAQRRAVLWPATAQIAEALRNPLPPTPETEAKATRRVAAWSAAWAQTPELVRAKFEWLEERVSELLRDSNELHRLKDRLAQERYKQDARTAKGGREPMATDEEITAALAMAGSNLGARHTVMRLDLETAAILNASRTKDGRELIAPATVADARRRLGNTNIAKPKVARRRQAKAGPS</sequence>
<dbReference type="Proteomes" id="UP000307749">
    <property type="component" value="Unassembled WGS sequence"/>
</dbReference>
<evidence type="ECO:0000313" key="3">
    <source>
        <dbReference type="Proteomes" id="UP000307749"/>
    </source>
</evidence>
<feature type="compositionally biased region" description="Basic residues" evidence="1">
    <location>
        <begin position="184"/>
        <end position="196"/>
    </location>
</feature>
<dbReference type="STRING" id="993689.GCA_002077135_00622"/>
<dbReference type="AlphaFoldDB" id="A0A4S3KKP7"/>
<name>A0A4S3KKP7_9GAMM</name>
<feature type="region of interest" description="Disordered" evidence="1">
    <location>
        <begin position="175"/>
        <end position="196"/>
    </location>
</feature>
<gene>
    <name evidence="2" type="ORF">B1806_11045</name>
</gene>
<organism evidence="2 3">
    <name type="scientific">Metallibacterium scheffleri</name>
    <dbReference type="NCBI Taxonomy" id="993689"/>
    <lineage>
        <taxon>Bacteria</taxon>
        <taxon>Pseudomonadati</taxon>
        <taxon>Pseudomonadota</taxon>
        <taxon>Gammaproteobacteria</taxon>
        <taxon>Lysobacterales</taxon>
        <taxon>Rhodanobacteraceae</taxon>
        <taxon>Metallibacterium</taxon>
    </lineage>
</organism>
<accession>A0A4S3KKP7</accession>
<evidence type="ECO:0000256" key="1">
    <source>
        <dbReference type="SAM" id="MobiDB-lite"/>
    </source>
</evidence>
<protein>
    <submittedName>
        <fullName evidence="2">Uncharacterized protein</fullName>
    </submittedName>
</protein>
<evidence type="ECO:0000313" key="2">
    <source>
        <dbReference type="EMBL" id="THD09403.1"/>
    </source>
</evidence>
<proteinExistence type="predicted"/>
<keyword evidence="3" id="KW-1185">Reference proteome</keyword>